<dbReference type="InterPro" id="IPR006750">
    <property type="entry name" value="YdcZ"/>
</dbReference>
<organism evidence="2 3">
    <name type="scientific">Enhygromyxa salina</name>
    <dbReference type="NCBI Taxonomy" id="215803"/>
    <lineage>
        <taxon>Bacteria</taxon>
        <taxon>Pseudomonadati</taxon>
        <taxon>Myxococcota</taxon>
        <taxon>Polyangia</taxon>
        <taxon>Nannocystales</taxon>
        <taxon>Nannocystaceae</taxon>
        <taxon>Enhygromyxa</taxon>
    </lineage>
</organism>
<feature type="transmembrane region" description="Helical" evidence="1">
    <location>
        <begin position="133"/>
        <end position="150"/>
    </location>
</feature>
<reference evidence="2 3" key="1">
    <citation type="submission" date="2014-12" db="EMBL/GenBank/DDBJ databases">
        <title>Genome assembly of Enhygromyxa salina DSM 15201.</title>
        <authorList>
            <person name="Sharma G."/>
            <person name="Subramanian S."/>
        </authorList>
    </citation>
    <scope>NUCLEOTIDE SEQUENCE [LARGE SCALE GENOMIC DNA]</scope>
    <source>
        <strain evidence="2 3">DSM 15201</strain>
    </source>
</reference>
<dbReference type="PANTHER" id="PTHR34821:SF2">
    <property type="entry name" value="INNER MEMBRANE PROTEIN YDCZ"/>
    <property type="match status" value="1"/>
</dbReference>
<dbReference type="GO" id="GO:0005886">
    <property type="term" value="C:plasma membrane"/>
    <property type="evidence" value="ECO:0007669"/>
    <property type="project" value="TreeGrafter"/>
</dbReference>
<keyword evidence="1" id="KW-0472">Membrane</keyword>
<feature type="transmembrane region" description="Helical" evidence="1">
    <location>
        <begin position="72"/>
        <end position="92"/>
    </location>
</feature>
<dbReference type="AlphaFoldDB" id="A0A0C2D4G0"/>
<feature type="transmembrane region" description="Helical" evidence="1">
    <location>
        <begin position="98"/>
        <end position="121"/>
    </location>
</feature>
<comment type="caution">
    <text evidence="2">The sequence shown here is derived from an EMBL/GenBank/DDBJ whole genome shotgun (WGS) entry which is preliminary data.</text>
</comment>
<proteinExistence type="predicted"/>
<feature type="transmembrane region" description="Helical" evidence="1">
    <location>
        <begin position="35"/>
        <end position="60"/>
    </location>
</feature>
<evidence type="ECO:0000313" key="2">
    <source>
        <dbReference type="EMBL" id="KIG18086.1"/>
    </source>
</evidence>
<dbReference type="Proteomes" id="UP000031599">
    <property type="component" value="Unassembled WGS sequence"/>
</dbReference>
<accession>A0A0C2D4G0</accession>
<evidence type="ECO:0000313" key="3">
    <source>
        <dbReference type="Proteomes" id="UP000031599"/>
    </source>
</evidence>
<protein>
    <submittedName>
        <fullName evidence="2">Integral membrane protein</fullName>
    </submittedName>
</protein>
<dbReference type="PANTHER" id="PTHR34821">
    <property type="entry name" value="INNER MEMBRANE PROTEIN YDCZ"/>
    <property type="match status" value="1"/>
</dbReference>
<keyword evidence="1" id="KW-0812">Transmembrane</keyword>
<dbReference type="Pfam" id="PF04657">
    <property type="entry name" value="DMT_YdcZ"/>
    <property type="match status" value="1"/>
</dbReference>
<keyword evidence="1" id="KW-1133">Transmembrane helix</keyword>
<evidence type="ECO:0000256" key="1">
    <source>
        <dbReference type="SAM" id="Phobius"/>
    </source>
</evidence>
<dbReference type="EMBL" id="JMCC02000015">
    <property type="protein sequence ID" value="KIG18086.1"/>
    <property type="molecule type" value="Genomic_DNA"/>
</dbReference>
<dbReference type="RefSeq" id="WP_052547430.1">
    <property type="nucleotide sequence ID" value="NZ_JMCC02000015.1"/>
</dbReference>
<gene>
    <name evidence="2" type="ORF">DB30_01973</name>
</gene>
<name>A0A0C2D4G0_9BACT</name>
<sequence>MSSAALGFLAILAGTAIAGQAAANARLGVLLHSSILATGVAFFASLVVTLLGLAVLRTPLPDLDRVAAVPPYLWVAGGLMSAFGVGVFYWLIPQLGVSRVVAYALTGQLLLSMIASHLGWFQLPVVQISPMKLLGAACLILGVGLIQGTTT</sequence>